<feature type="transmembrane region" description="Helical" evidence="4">
    <location>
        <begin position="86"/>
        <end position="110"/>
    </location>
</feature>
<evidence type="ECO:0000256" key="1">
    <source>
        <dbReference type="ARBA" id="ARBA00022692"/>
    </source>
</evidence>
<feature type="transmembrane region" description="Helical" evidence="4">
    <location>
        <begin position="239"/>
        <end position="259"/>
    </location>
</feature>
<feature type="transmembrane region" description="Helical" evidence="4">
    <location>
        <begin position="305"/>
        <end position="321"/>
    </location>
</feature>
<feature type="transmembrane region" description="Helical" evidence="4">
    <location>
        <begin position="185"/>
        <end position="205"/>
    </location>
</feature>
<evidence type="ECO:0000259" key="5">
    <source>
        <dbReference type="PROSITE" id="PS50850"/>
    </source>
</evidence>
<dbReference type="RefSeq" id="WP_119375807.1">
    <property type="nucleotide sequence ID" value="NZ_QWFX01000006.1"/>
</dbReference>
<feature type="transmembrane region" description="Helical" evidence="4">
    <location>
        <begin position="22"/>
        <end position="42"/>
    </location>
</feature>
<protein>
    <submittedName>
        <fullName evidence="6">MFS transporter</fullName>
    </submittedName>
</protein>
<gene>
    <name evidence="6" type="ORF">D1223_07655</name>
</gene>
<evidence type="ECO:0000256" key="4">
    <source>
        <dbReference type="SAM" id="Phobius"/>
    </source>
</evidence>
<dbReference type="GO" id="GO:0022857">
    <property type="term" value="F:transmembrane transporter activity"/>
    <property type="evidence" value="ECO:0007669"/>
    <property type="project" value="InterPro"/>
</dbReference>
<feature type="transmembrane region" description="Helical" evidence="4">
    <location>
        <begin position="363"/>
        <end position="386"/>
    </location>
</feature>
<dbReference type="EMBL" id="QWFX01000006">
    <property type="protein sequence ID" value="RIJ30496.1"/>
    <property type="molecule type" value="Genomic_DNA"/>
</dbReference>
<reference evidence="6 7" key="1">
    <citation type="submission" date="2018-08" db="EMBL/GenBank/DDBJ databases">
        <title>Henriciella mobilis sp. nov., isolated from seawater.</title>
        <authorList>
            <person name="Cheng H."/>
            <person name="Wu Y.-H."/>
            <person name="Xu X.-W."/>
            <person name="Guo L.-L."/>
        </authorList>
    </citation>
    <scope>NUCLEOTIDE SEQUENCE [LARGE SCALE GENOMIC DNA]</scope>
    <source>
        <strain evidence="6 7">JN25</strain>
    </source>
</reference>
<dbReference type="PROSITE" id="PS50850">
    <property type="entry name" value="MFS"/>
    <property type="match status" value="1"/>
</dbReference>
<feature type="transmembrane region" description="Helical" evidence="4">
    <location>
        <begin position="54"/>
        <end position="74"/>
    </location>
</feature>
<keyword evidence="2 4" id="KW-1133">Transmembrane helix</keyword>
<evidence type="ECO:0000256" key="3">
    <source>
        <dbReference type="ARBA" id="ARBA00023136"/>
    </source>
</evidence>
<feature type="transmembrane region" description="Helical" evidence="4">
    <location>
        <begin position="392"/>
        <end position="409"/>
    </location>
</feature>
<comment type="caution">
    <text evidence="6">The sequence shown here is derived from an EMBL/GenBank/DDBJ whole genome shotgun (WGS) entry which is preliminary data.</text>
</comment>
<dbReference type="AlphaFoldDB" id="A0A399RFZ5"/>
<evidence type="ECO:0000313" key="7">
    <source>
        <dbReference type="Proteomes" id="UP000266385"/>
    </source>
</evidence>
<feature type="transmembrane region" description="Helical" evidence="4">
    <location>
        <begin position="158"/>
        <end position="179"/>
    </location>
</feature>
<dbReference type="InterPro" id="IPR036259">
    <property type="entry name" value="MFS_trans_sf"/>
</dbReference>
<evidence type="ECO:0000256" key="2">
    <source>
        <dbReference type="ARBA" id="ARBA00022989"/>
    </source>
</evidence>
<sequence>MSTETIPDPGQDRPDRRGAFRLLFFALLAVGAGNTMLVSAILPPLSREIGLPDWMAGAIFSLSATMWAITSSFWGRKSNDWGRRPVAALGMLGFSVSMLLFGTFAALAMAGHIKGAIAIFLCLLFSRTLFGLFGSGTNPAAQAYVADRTRRDQRTEEIASLTSGFSFGAVAGPAFAAAAGAVFGLLTPVFMISAIAAVMSFLIFTRLPEHNPPRREAGLRKGGKREGDGLWRDPRVLPFLLFAISLSIVTGVLTQTFAFAIMDKIDVDGAEAMQFTGPAYTVGAAGTLIAQLVIIPRLKMTNRELMVSGALILSLGAFLIVPTREFAVLVLAQFFVGIGQGLARPGFSSGASLAVGSSLQGNVAGLVISANGMGFIVSPFFGPWMYENVHTAAPFIGAGVMLLMMAAAARKVFPANQVLEDDPDDEGPGLFD</sequence>
<evidence type="ECO:0000313" key="6">
    <source>
        <dbReference type="EMBL" id="RIJ30496.1"/>
    </source>
</evidence>
<dbReference type="SUPFAM" id="SSF103473">
    <property type="entry name" value="MFS general substrate transporter"/>
    <property type="match status" value="1"/>
</dbReference>
<proteinExistence type="predicted"/>
<feature type="transmembrane region" description="Helical" evidence="4">
    <location>
        <begin position="279"/>
        <end position="298"/>
    </location>
</feature>
<dbReference type="InterPro" id="IPR020846">
    <property type="entry name" value="MFS_dom"/>
</dbReference>
<dbReference type="OrthoDB" id="65739at2"/>
<keyword evidence="3 4" id="KW-0472">Membrane</keyword>
<keyword evidence="1 4" id="KW-0812">Transmembrane</keyword>
<keyword evidence="7" id="KW-1185">Reference proteome</keyword>
<dbReference type="Gene3D" id="1.20.1250.20">
    <property type="entry name" value="MFS general substrate transporter like domains"/>
    <property type="match status" value="1"/>
</dbReference>
<feature type="transmembrane region" description="Helical" evidence="4">
    <location>
        <begin position="116"/>
        <end position="137"/>
    </location>
</feature>
<feature type="domain" description="Major facilitator superfamily (MFS) profile" evidence="5">
    <location>
        <begin position="19"/>
        <end position="417"/>
    </location>
</feature>
<dbReference type="PANTHER" id="PTHR23546">
    <property type="entry name" value="TRANSPORT PROTEIN"/>
    <property type="match status" value="1"/>
</dbReference>
<name>A0A399RFZ5_9PROT</name>
<accession>A0A399RFZ5</accession>
<organism evidence="6 7">
    <name type="scientific">Henriciella mobilis</name>
    <dbReference type="NCBI Taxonomy" id="2305467"/>
    <lineage>
        <taxon>Bacteria</taxon>
        <taxon>Pseudomonadati</taxon>
        <taxon>Pseudomonadota</taxon>
        <taxon>Alphaproteobacteria</taxon>
        <taxon>Hyphomonadales</taxon>
        <taxon>Hyphomonadaceae</taxon>
        <taxon>Henriciella</taxon>
    </lineage>
</organism>
<dbReference type="PANTHER" id="PTHR23546:SF1">
    <property type="entry name" value="MEMBRANE PROTEIN"/>
    <property type="match status" value="1"/>
</dbReference>
<dbReference type="Pfam" id="PF07690">
    <property type="entry name" value="MFS_1"/>
    <property type="match status" value="1"/>
</dbReference>
<dbReference type="Proteomes" id="UP000266385">
    <property type="component" value="Unassembled WGS sequence"/>
</dbReference>
<dbReference type="InterPro" id="IPR011701">
    <property type="entry name" value="MFS"/>
</dbReference>